<name>A0AAV1EC56_OLDCO</name>
<accession>A0AAV1EC56</accession>
<dbReference type="AlphaFoldDB" id="A0AAV1EC56"/>
<dbReference type="EMBL" id="OX459126">
    <property type="protein sequence ID" value="CAI9117264.1"/>
    <property type="molecule type" value="Genomic_DNA"/>
</dbReference>
<evidence type="ECO:0000313" key="1">
    <source>
        <dbReference type="EMBL" id="CAI9117264.1"/>
    </source>
</evidence>
<evidence type="ECO:0000313" key="2">
    <source>
        <dbReference type="Proteomes" id="UP001161247"/>
    </source>
</evidence>
<protein>
    <submittedName>
        <fullName evidence="1">OLC1v1018618C1</fullName>
    </submittedName>
</protein>
<sequence length="119" mass="12719">MHYSDDVKTISSVETSLIQSNSSHDFDITDSEVVLVTSEILNDLTIDNTKDPDCVIGIDKTKITIIGTNENGDSDSLSNGNKVVNEPACACKMLVEADNITVIVNADEVDDSIGESGLK</sequence>
<keyword evidence="2" id="KW-1185">Reference proteome</keyword>
<dbReference type="Proteomes" id="UP001161247">
    <property type="component" value="Chromosome 9"/>
</dbReference>
<proteinExistence type="predicted"/>
<reference evidence="1" key="1">
    <citation type="submission" date="2023-03" db="EMBL/GenBank/DDBJ databases">
        <authorList>
            <person name="Julca I."/>
        </authorList>
    </citation>
    <scope>NUCLEOTIDE SEQUENCE</scope>
</reference>
<gene>
    <name evidence="1" type="ORF">OLC1_LOCUS23354</name>
</gene>
<organism evidence="1 2">
    <name type="scientific">Oldenlandia corymbosa var. corymbosa</name>
    <dbReference type="NCBI Taxonomy" id="529605"/>
    <lineage>
        <taxon>Eukaryota</taxon>
        <taxon>Viridiplantae</taxon>
        <taxon>Streptophyta</taxon>
        <taxon>Embryophyta</taxon>
        <taxon>Tracheophyta</taxon>
        <taxon>Spermatophyta</taxon>
        <taxon>Magnoliopsida</taxon>
        <taxon>eudicotyledons</taxon>
        <taxon>Gunneridae</taxon>
        <taxon>Pentapetalae</taxon>
        <taxon>asterids</taxon>
        <taxon>lamiids</taxon>
        <taxon>Gentianales</taxon>
        <taxon>Rubiaceae</taxon>
        <taxon>Rubioideae</taxon>
        <taxon>Spermacoceae</taxon>
        <taxon>Hedyotis-Oldenlandia complex</taxon>
        <taxon>Oldenlandia</taxon>
    </lineage>
</organism>